<evidence type="ECO:0000256" key="4">
    <source>
        <dbReference type="ARBA" id="ARBA00022741"/>
    </source>
</evidence>
<evidence type="ECO:0000256" key="3">
    <source>
        <dbReference type="ARBA" id="ARBA00022679"/>
    </source>
</evidence>
<dbReference type="GO" id="GO:0004712">
    <property type="term" value="F:protein serine/threonine/tyrosine kinase activity"/>
    <property type="evidence" value="ECO:0007669"/>
    <property type="project" value="TreeGrafter"/>
</dbReference>
<keyword evidence="6 7" id="KW-0067">ATP-binding</keyword>
<dbReference type="InterPro" id="IPR008271">
    <property type="entry name" value="Ser/Thr_kinase_AS"/>
</dbReference>
<dbReference type="InterPro" id="IPR017441">
    <property type="entry name" value="Protein_kinase_ATP_BS"/>
</dbReference>
<dbReference type="Pfam" id="PF00069">
    <property type="entry name" value="Pkinase"/>
    <property type="match status" value="1"/>
</dbReference>
<keyword evidence="4 7" id="KW-0547">Nucleotide-binding</keyword>
<dbReference type="InterPro" id="IPR050591">
    <property type="entry name" value="GSK-3"/>
</dbReference>
<evidence type="ECO:0000313" key="12">
    <source>
        <dbReference type="Proteomes" id="UP001221142"/>
    </source>
</evidence>
<dbReference type="FunFam" id="3.30.200.20:FF:000009">
    <property type="entry name" value="Glycogen synthase kinase-3 beta"/>
    <property type="match status" value="1"/>
</dbReference>
<evidence type="ECO:0000256" key="9">
    <source>
        <dbReference type="SAM" id="MobiDB-lite"/>
    </source>
</evidence>
<evidence type="ECO:0000259" key="10">
    <source>
        <dbReference type="PROSITE" id="PS50011"/>
    </source>
</evidence>
<feature type="region of interest" description="Disordered" evidence="9">
    <location>
        <begin position="1"/>
        <end position="20"/>
    </location>
</feature>
<dbReference type="PROSITE" id="PS50011">
    <property type="entry name" value="PROTEIN_KINASE_DOM"/>
    <property type="match status" value="1"/>
</dbReference>
<evidence type="ECO:0000256" key="1">
    <source>
        <dbReference type="ARBA" id="ARBA00005527"/>
    </source>
</evidence>
<dbReference type="GO" id="GO:0030154">
    <property type="term" value="P:cell differentiation"/>
    <property type="evidence" value="ECO:0007669"/>
    <property type="project" value="TreeGrafter"/>
</dbReference>
<dbReference type="SUPFAM" id="SSF56112">
    <property type="entry name" value="Protein kinase-like (PK-like)"/>
    <property type="match status" value="1"/>
</dbReference>
<keyword evidence="5 11" id="KW-0418">Kinase</keyword>
<name>A0AAD7AXF6_9AGAR</name>
<dbReference type="InterPro" id="IPR000719">
    <property type="entry name" value="Prot_kinase_dom"/>
</dbReference>
<sequence length="385" mass="43472">MSKVSSSLDDPSRVTTVSASDGKSGAAREITYTNYKVIGNGSFGVVYQAKLVPNGEEIAIKKVLQDKRFKNRELQIMRLVSHPNVVDLEAFFYINGEKKDEVYLNLVLEYVPETVYRASRHYAKLKQPMPMLQIKLYMYQLLRSLAYIHSVGICHRDIKPQNLLLNPATGVLKLCDFGSAKILVAGEPNVSYICSRYYRAPELIFGATNYTTNIDIWSTGCVMAELMMGQPLFPGESGIDQLVEIIKILGTPSREQIKTMNPNYMEHKFPQIRPHPFAKVFRPRTAPEAIDLVSKLLEYTPAARLSAVEAMVHPFFDELRTDGARMPNGKTFPPLFNFTREELSVRPDLIRKLVPAHCETELASRGIVLDSFVPIPLDELRITLD</sequence>
<dbReference type="PROSITE" id="PS00108">
    <property type="entry name" value="PROTEIN_KINASE_ST"/>
    <property type="match status" value="1"/>
</dbReference>
<dbReference type="InterPro" id="IPR011009">
    <property type="entry name" value="Kinase-like_dom_sf"/>
</dbReference>
<feature type="binding site" evidence="7">
    <location>
        <position position="62"/>
    </location>
    <ligand>
        <name>ATP</name>
        <dbReference type="ChEBI" id="CHEBI:30616"/>
    </ligand>
</feature>
<keyword evidence="12" id="KW-1185">Reference proteome</keyword>
<dbReference type="Gene3D" id="1.10.510.10">
    <property type="entry name" value="Transferase(Phosphotransferase) domain 1"/>
    <property type="match status" value="1"/>
</dbReference>
<dbReference type="FunFam" id="1.10.510.10:FF:000055">
    <property type="entry name" value="Glycogen synthase kinase-3 beta"/>
    <property type="match status" value="1"/>
</dbReference>
<dbReference type="EMBL" id="JARKIF010000226">
    <property type="protein sequence ID" value="KAJ7602472.1"/>
    <property type="molecule type" value="Genomic_DNA"/>
</dbReference>
<feature type="domain" description="Protein kinase" evidence="10">
    <location>
        <begin position="32"/>
        <end position="316"/>
    </location>
</feature>
<comment type="similarity">
    <text evidence="1">Belongs to the protein kinase superfamily. CMGC Ser/Thr protein kinase family. GSK-3 subfamily.</text>
</comment>
<dbReference type="InterPro" id="IPR039192">
    <property type="entry name" value="STKc_GSK3"/>
</dbReference>
<organism evidence="11 12">
    <name type="scientific">Roridomyces roridus</name>
    <dbReference type="NCBI Taxonomy" id="1738132"/>
    <lineage>
        <taxon>Eukaryota</taxon>
        <taxon>Fungi</taxon>
        <taxon>Dikarya</taxon>
        <taxon>Basidiomycota</taxon>
        <taxon>Agaricomycotina</taxon>
        <taxon>Agaricomycetes</taxon>
        <taxon>Agaricomycetidae</taxon>
        <taxon>Agaricales</taxon>
        <taxon>Marasmiineae</taxon>
        <taxon>Mycenaceae</taxon>
        <taxon>Roridomyces</taxon>
    </lineage>
</organism>
<dbReference type="GO" id="GO:0005524">
    <property type="term" value="F:ATP binding"/>
    <property type="evidence" value="ECO:0007669"/>
    <property type="project" value="UniProtKB-UniRule"/>
</dbReference>
<dbReference type="CDD" id="cd14137">
    <property type="entry name" value="STKc_GSK3"/>
    <property type="match status" value="1"/>
</dbReference>
<dbReference type="Gene3D" id="3.30.200.20">
    <property type="entry name" value="Phosphorylase Kinase, domain 1"/>
    <property type="match status" value="1"/>
</dbReference>
<keyword evidence="3" id="KW-0808">Transferase</keyword>
<dbReference type="Proteomes" id="UP001221142">
    <property type="component" value="Unassembled WGS sequence"/>
</dbReference>
<comment type="caution">
    <text evidence="11">The sequence shown here is derived from an EMBL/GenBank/DDBJ whole genome shotgun (WGS) entry which is preliminary data.</text>
</comment>
<dbReference type="GO" id="GO:0007165">
    <property type="term" value="P:signal transduction"/>
    <property type="evidence" value="ECO:0007669"/>
    <property type="project" value="TreeGrafter"/>
</dbReference>
<dbReference type="PROSITE" id="PS00107">
    <property type="entry name" value="PROTEIN_KINASE_ATP"/>
    <property type="match status" value="1"/>
</dbReference>
<reference evidence="11" key="1">
    <citation type="submission" date="2023-03" db="EMBL/GenBank/DDBJ databases">
        <title>Massive genome expansion in bonnet fungi (Mycena s.s.) driven by repeated elements and novel gene families across ecological guilds.</title>
        <authorList>
            <consortium name="Lawrence Berkeley National Laboratory"/>
            <person name="Harder C.B."/>
            <person name="Miyauchi S."/>
            <person name="Viragh M."/>
            <person name="Kuo A."/>
            <person name="Thoen E."/>
            <person name="Andreopoulos B."/>
            <person name="Lu D."/>
            <person name="Skrede I."/>
            <person name="Drula E."/>
            <person name="Henrissat B."/>
            <person name="Morin E."/>
            <person name="Kohler A."/>
            <person name="Barry K."/>
            <person name="LaButti K."/>
            <person name="Morin E."/>
            <person name="Salamov A."/>
            <person name="Lipzen A."/>
            <person name="Mereny Z."/>
            <person name="Hegedus B."/>
            <person name="Baldrian P."/>
            <person name="Stursova M."/>
            <person name="Weitz H."/>
            <person name="Taylor A."/>
            <person name="Grigoriev I.V."/>
            <person name="Nagy L.G."/>
            <person name="Martin F."/>
            <person name="Kauserud H."/>
        </authorList>
    </citation>
    <scope>NUCLEOTIDE SEQUENCE</scope>
    <source>
        <strain evidence="11">9284</strain>
    </source>
</reference>
<dbReference type="PANTHER" id="PTHR24057">
    <property type="entry name" value="GLYCOGEN SYNTHASE KINASE-3 ALPHA"/>
    <property type="match status" value="1"/>
</dbReference>
<dbReference type="SMART" id="SM00220">
    <property type="entry name" value="S_TKc"/>
    <property type="match status" value="1"/>
</dbReference>
<gene>
    <name evidence="11" type="ORF">FB45DRAFT_1106322</name>
</gene>
<proteinExistence type="inferred from homology"/>
<dbReference type="GO" id="GO:0005634">
    <property type="term" value="C:nucleus"/>
    <property type="evidence" value="ECO:0007669"/>
    <property type="project" value="TreeGrafter"/>
</dbReference>
<keyword evidence="2 8" id="KW-0723">Serine/threonine-protein kinase</keyword>
<dbReference type="PANTHER" id="PTHR24057:SF0">
    <property type="entry name" value="PROTEIN KINASE SHAGGY-RELATED"/>
    <property type="match status" value="1"/>
</dbReference>
<accession>A0AAD7AXF6</accession>
<evidence type="ECO:0000256" key="5">
    <source>
        <dbReference type="ARBA" id="ARBA00022777"/>
    </source>
</evidence>
<evidence type="ECO:0000256" key="8">
    <source>
        <dbReference type="RuleBase" id="RU000304"/>
    </source>
</evidence>
<dbReference type="AlphaFoldDB" id="A0AAD7AXF6"/>
<dbReference type="GO" id="GO:0004674">
    <property type="term" value="F:protein serine/threonine kinase activity"/>
    <property type="evidence" value="ECO:0007669"/>
    <property type="project" value="UniProtKB-KW"/>
</dbReference>
<evidence type="ECO:0000256" key="2">
    <source>
        <dbReference type="ARBA" id="ARBA00022527"/>
    </source>
</evidence>
<evidence type="ECO:0000313" key="11">
    <source>
        <dbReference type="EMBL" id="KAJ7602472.1"/>
    </source>
</evidence>
<dbReference type="GO" id="GO:0005737">
    <property type="term" value="C:cytoplasm"/>
    <property type="evidence" value="ECO:0007669"/>
    <property type="project" value="TreeGrafter"/>
</dbReference>
<protein>
    <submittedName>
        <fullName evidence="11">Kinase-like domain-containing protein</fullName>
    </submittedName>
</protein>
<evidence type="ECO:0000256" key="6">
    <source>
        <dbReference type="ARBA" id="ARBA00022840"/>
    </source>
</evidence>
<evidence type="ECO:0000256" key="7">
    <source>
        <dbReference type="PROSITE-ProRule" id="PRU10141"/>
    </source>
</evidence>